<proteinExistence type="predicted"/>
<dbReference type="PANTHER" id="PTHR23080">
    <property type="entry name" value="THAP DOMAIN PROTEIN"/>
    <property type="match status" value="1"/>
</dbReference>
<organism evidence="2 3">
    <name type="scientific">Porites lobata</name>
    <dbReference type="NCBI Taxonomy" id="104759"/>
    <lineage>
        <taxon>Eukaryota</taxon>
        <taxon>Metazoa</taxon>
        <taxon>Cnidaria</taxon>
        <taxon>Anthozoa</taxon>
        <taxon>Hexacorallia</taxon>
        <taxon>Scleractinia</taxon>
        <taxon>Fungiina</taxon>
        <taxon>Poritidae</taxon>
        <taxon>Porites</taxon>
    </lineage>
</organism>
<feature type="non-terminal residue" evidence="2">
    <location>
        <position position="141"/>
    </location>
</feature>
<keyword evidence="3" id="KW-1185">Reference proteome</keyword>
<name>A0ABN8R753_9CNID</name>
<gene>
    <name evidence="2" type="ORF">PLOB_00015832</name>
</gene>
<reference evidence="2 3" key="1">
    <citation type="submission" date="2022-05" db="EMBL/GenBank/DDBJ databases">
        <authorList>
            <consortium name="Genoscope - CEA"/>
            <person name="William W."/>
        </authorList>
    </citation>
    <scope>NUCLEOTIDE SEQUENCE [LARGE SCALE GENOMIC DNA]</scope>
</reference>
<feature type="domain" description="Transposase Helix-turn-helix" evidence="1">
    <location>
        <begin position="9"/>
        <end position="59"/>
    </location>
</feature>
<evidence type="ECO:0000313" key="3">
    <source>
        <dbReference type="Proteomes" id="UP001159405"/>
    </source>
</evidence>
<evidence type="ECO:0000259" key="1">
    <source>
        <dbReference type="Pfam" id="PF13613"/>
    </source>
</evidence>
<dbReference type="Pfam" id="PF13613">
    <property type="entry name" value="HTH_Tnp_4"/>
    <property type="match status" value="1"/>
</dbReference>
<sequence length="141" mass="16307">SRKLGRPRNLRPIDEYFAVMCRLRQGLPEEHLAHLFKVSVSTVSRVFITWLNFMYLRLGQINIWPSRTAIEITMPEDFKKKYSSTRVIIDCTEVRCQMPSNLLPLGVSLNIPFFLGSSSQMPAEDVVKTQEIASLRIHVER</sequence>
<protein>
    <recommendedName>
        <fullName evidence="1">Transposase Helix-turn-helix domain-containing protein</fullName>
    </recommendedName>
</protein>
<dbReference type="EMBL" id="CALNXK010000198">
    <property type="protein sequence ID" value="CAH3175233.1"/>
    <property type="molecule type" value="Genomic_DNA"/>
</dbReference>
<dbReference type="InterPro" id="IPR027805">
    <property type="entry name" value="Transposase_HTH_dom"/>
</dbReference>
<dbReference type="Proteomes" id="UP001159405">
    <property type="component" value="Unassembled WGS sequence"/>
</dbReference>
<accession>A0ABN8R753</accession>
<feature type="non-terminal residue" evidence="2">
    <location>
        <position position="1"/>
    </location>
</feature>
<evidence type="ECO:0000313" key="2">
    <source>
        <dbReference type="EMBL" id="CAH3175233.1"/>
    </source>
</evidence>
<comment type="caution">
    <text evidence="2">The sequence shown here is derived from an EMBL/GenBank/DDBJ whole genome shotgun (WGS) entry which is preliminary data.</text>
</comment>